<dbReference type="RefSeq" id="WP_158349575.1">
    <property type="nucleotide sequence ID" value="NZ_CP032996.1"/>
</dbReference>
<dbReference type="InterPro" id="IPR036477">
    <property type="entry name" value="Formyl_transf_N_sf"/>
</dbReference>
<keyword evidence="9" id="KW-0472">Membrane</keyword>
<proteinExistence type="inferred from homology"/>
<organism evidence="12 13">
    <name type="scientific">Buchnera aphidicola</name>
    <name type="common">Therioaphis trifolii</name>
    <dbReference type="NCBI Taxonomy" id="1241884"/>
    <lineage>
        <taxon>Bacteria</taxon>
        <taxon>Pseudomonadati</taxon>
        <taxon>Pseudomonadota</taxon>
        <taxon>Gammaproteobacteria</taxon>
        <taxon>Enterobacterales</taxon>
        <taxon>Erwiniaceae</taxon>
        <taxon>Buchnera</taxon>
    </lineage>
</organism>
<dbReference type="InterPro" id="IPR037022">
    <property type="entry name" value="Formyl_trans_C_sf"/>
</dbReference>
<dbReference type="CDD" id="cd08646">
    <property type="entry name" value="FMT_core_Met-tRNA-FMT_N"/>
    <property type="match status" value="1"/>
</dbReference>
<evidence type="ECO:0000313" key="13">
    <source>
        <dbReference type="Proteomes" id="UP000298603"/>
    </source>
</evidence>
<protein>
    <recommendedName>
        <fullName evidence="4 8">Methionyl-tRNA formyltransferase</fullName>
        <ecNumber evidence="3 8">2.1.2.9</ecNumber>
    </recommendedName>
</protein>
<evidence type="ECO:0000256" key="4">
    <source>
        <dbReference type="ARBA" id="ARBA00016014"/>
    </source>
</evidence>
<keyword evidence="5 8" id="KW-0808">Transferase</keyword>
<dbReference type="InterPro" id="IPR002376">
    <property type="entry name" value="Formyl_transf_N"/>
</dbReference>
<feature type="transmembrane region" description="Helical" evidence="9">
    <location>
        <begin position="79"/>
        <end position="98"/>
    </location>
</feature>
<dbReference type="Pfam" id="PF00551">
    <property type="entry name" value="Formyl_trans_N"/>
    <property type="match status" value="1"/>
</dbReference>
<feature type="domain" description="Formyl transferase N-terminal" evidence="10">
    <location>
        <begin position="9"/>
        <end position="184"/>
    </location>
</feature>
<dbReference type="Gene3D" id="3.10.25.10">
    <property type="entry name" value="Formyl transferase, C-terminal domain"/>
    <property type="match status" value="1"/>
</dbReference>
<comment type="function">
    <text evidence="1 8">Attaches a formyl group to the free amino group of methionyl-tRNA(fMet). The formyl group appears to play a dual role in the initiator identity of N-formylmethionyl-tRNA by promoting its recognition by IF2 and preventing the misappropriation of this tRNA by the elongation apparatus.</text>
</comment>
<dbReference type="InterPro" id="IPR044135">
    <property type="entry name" value="Met-tRNA-FMT_C"/>
</dbReference>
<dbReference type="Pfam" id="PF02911">
    <property type="entry name" value="Formyl_trans_C"/>
    <property type="match status" value="1"/>
</dbReference>
<dbReference type="InterPro" id="IPR011034">
    <property type="entry name" value="Formyl_transferase-like_C_sf"/>
</dbReference>
<dbReference type="AlphaFoldDB" id="A0A4D6YDK4"/>
<evidence type="ECO:0000259" key="10">
    <source>
        <dbReference type="Pfam" id="PF00551"/>
    </source>
</evidence>
<evidence type="ECO:0000313" key="12">
    <source>
        <dbReference type="EMBL" id="QCI27309.1"/>
    </source>
</evidence>
<dbReference type="Proteomes" id="UP000298603">
    <property type="component" value="Chromosome"/>
</dbReference>
<keyword evidence="9" id="KW-0812">Transmembrane</keyword>
<accession>A0A4D6YDK4</accession>
<dbReference type="EMBL" id="CP032996">
    <property type="protein sequence ID" value="QCI27309.1"/>
    <property type="molecule type" value="Genomic_DNA"/>
</dbReference>
<dbReference type="CDD" id="cd08704">
    <property type="entry name" value="Met_tRNA_FMT_C"/>
    <property type="match status" value="1"/>
</dbReference>
<dbReference type="PANTHER" id="PTHR11138">
    <property type="entry name" value="METHIONYL-TRNA FORMYLTRANSFERASE"/>
    <property type="match status" value="1"/>
</dbReference>
<reference evidence="12 13" key="1">
    <citation type="submission" date="2018-10" db="EMBL/GenBank/DDBJ databases">
        <title>Comparative functional genomics of the obligate endosymbiont Buchnera aphidicola.</title>
        <authorList>
            <person name="Chong R.A."/>
        </authorList>
    </citation>
    <scope>NUCLEOTIDE SEQUENCE [LARGE SCALE GENOMIC DNA]</scope>
    <source>
        <strain evidence="12 13">Tma</strain>
    </source>
</reference>
<evidence type="ECO:0000259" key="11">
    <source>
        <dbReference type="Pfam" id="PF02911"/>
    </source>
</evidence>
<comment type="similarity">
    <text evidence="2 8">Belongs to the Fmt family.</text>
</comment>
<dbReference type="EC" id="2.1.2.9" evidence="3 8"/>
<gene>
    <name evidence="8" type="primary">fmt</name>
    <name evidence="12" type="ORF">D9V81_01685</name>
</gene>
<sequence>MENYKKSLKIIFAGTPYFAAYHLKKIISSHHTVLGVLTQPDRPNKRGNIIIPSPVKIIAQKNNIPIFQPKNIKNKKNHLDLLSINADIMIVVAYGLLLPKFILNKFSMGCINIHASLLPRWRGAAPIQYAILNGDKKTGISIIQMEEKLDSGNILYQKSCKISKKETTISLTKKLYKIGSKSILKILKKIIEKKIIQKKQNEKKITYAKKISKIMGKINFNINAKKIERMIRAFNPWPGTYIIIKNYRIKIHAAKILKNNKKYHIGEIIKINKFGIQIQTKKDILNIIKIQIPGKKIIKICEFIKNKNHIFNIHQII</sequence>
<evidence type="ECO:0000256" key="1">
    <source>
        <dbReference type="ARBA" id="ARBA00002606"/>
    </source>
</evidence>
<keyword evidence="13" id="KW-1185">Reference proteome</keyword>
<feature type="domain" description="Formyl transferase C-terminal" evidence="11">
    <location>
        <begin position="210"/>
        <end position="307"/>
    </location>
</feature>
<evidence type="ECO:0000256" key="5">
    <source>
        <dbReference type="ARBA" id="ARBA00022679"/>
    </source>
</evidence>
<dbReference type="SUPFAM" id="SSF50486">
    <property type="entry name" value="FMT C-terminal domain-like"/>
    <property type="match status" value="1"/>
</dbReference>
<dbReference type="InterPro" id="IPR005794">
    <property type="entry name" value="Fmt"/>
</dbReference>
<keyword evidence="9" id="KW-1133">Transmembrane helix</keyword>
<dbReference type="PROSITE" id="PS00373">
    <property type="entry name" value="GART"/>
    <property type="match status" value="1"/>
</dbReference>
<dbReference type="InterPro" id="IPR041711">
    <property type="entry name" value="Met-tRNA-FMT_N"/>
</dbReference>
<evidence type="ECO:0000256" key="7">
    <source>
        <dbReference type="ARBA" id="ARBA00048558"/>
    </source>
</evidence>
<evidence type="ECO:0000256" key="9">
    <source>
        <dbReference type="SAM" id="Phobius"/>
    </source>
</evidence>
<dbReference type="NCBIfam" id="TIGR00460">
    <property type="entry name" value="fmt"/>
    <property type="match status" value="1"/>
</dbReference>
<dbReference type="OrthoDB" id="9802815at2"/>
<keyword evidence="6 8" id="KW-0648">Protein biosynthesis</keyword>
<comment type="catalytic activity">
    <reaction evidence="7 8">
        <text>L-methionyl-tRNA(fMet) + (6R)-10-formyltetrahydrofolate = N-formyl-L-methionyl-tRNA(fMet) + (6S)-5,6,7,8-tetrahydrofolate + H(+)</text>
        <dbReference type="Rhea" id="RHEA:24380"/>
        <dbReference type="Rhea" id="RHEA-COMP:9952"/>
        <dbReference type="Rhea" id="RHEA-COMP:9953"/>
        <dbReference type="ChEBI" id="CHEBI:15378"/>
        <dbReference type="ChEBI" id="CHEBI:57453"/>
        <dbReference type="ChEBI" id="CHEBI:78530"/>
        <dbReference type="ChEBI" id="CHEBI:78844"/>
        <dbReference type="ChEBI" id="CHEBI:195366"/>
        <dbReference type="EC" id="2.1.2.9"/>
    </reaction>
</comment>
<evidence type="ECO:0000256" key="6">
    <source>
        <dbReference type="ARBA" id="ARBA00022917"/>
    </source>
</evidence>
<evidence type="ECO:0000256" key="3">
    <source>
        <dbReference type="ARBA" id="ARBA00012261"/>
    </source>
</evidence>
<evidence type="ECO:0000256" key="8">
    <source>
        <dbReference type="HAMAP-Rule" id="MF_00182"/>
    </source>
</evidence>
<evidence type="ECO:0000256" key="2">
    <source>
        <dbReference type="ARBA" id="ARBA00010699"/>
    </source>
</evidence>
<dbReference type="GO" id="GO:0004479">
    <property type="term" value="F:methionyl-tRNA formyltransferase activity"/>
    <property type="evidence" value="ECO:0007669"/>
    <property type="project" value="UniProtKB-UniRule"/>
</dbReference>
<dbReference type="SUPFAM" id="SSF53328">
    <property type="entry name" value="Formyltransferase"/>
    <property type="match status" value="1"/>
</dbReference>
<dbReference type="InterPro" id="IPR001555">
    <property type="entry name" value="GART_AS"/>
</dbReference>
<dbReference type="InterPro" id="IPR005793">
    <property type="entry name" value="Formyl_trans_C"/>
</dbReference>
<dbReference type="Gene3D" id="3.40.50.170">
    <property type="entry name" value="Formyl transferase, N-terminal domain"/>
    <property type="match status" value="1"/>
</dbReference>
<feature type="binding site" evidence="8">
    <location>
        <begin position="116"/>
        <end position="119"/>
    </location>
    <ligand>
        <name>(6S)-5,6,7,8-tetrahydrofolate</name>
        <dbReference type="ChEBI" id="CHEBI:57453"/>
    </ligand>
</feature>
<dbReference type="PANTHER" id="PTHR11138:SF5">
    <property type="entry name" value="METHIONYL-TRNA FORMYLTRANSFERASE, MITOCHONDRIAL"/>
    <property type="match status" value="1"/>
</dbReference>
<dbReference type="HAMAP" id="MF_00182">
    <property type="entry name" value="Formyl_trans"/>
    <property type="match status" value="1"/>
</dbReference>
<name>A0A4D6YDK4_9GAMM</name>
<dbReference type="GO" id="GO:0005829">
    <property type="term" value="C:cytosol"/>
    <property type="evidence" value="ECO:0007669"/>
    <property type="project" value="TreeGrafter"/>
</dbReference>